<dbReference type="Proteomes" id="UP000187550">
    <property type="component" value="Unassembled WGS sequence"/>
</dbReference>
<evidence type="ECO:0000259" key="7">
    <source>
        <dbReference type="Pfam" id="PF00890"/>
    </source>
</evidence>
<evidence type="ECO:0000256" key="5">
    <source>
        <dbReference type="SAM" id="MobiDB-lite"/>
    </source>
</evidence>
<dbReference type="Pfam" id="PF00890">
    <property type="entry name" value="FAD_binding_2"/>
    <property type="match status" value="1"/>
</dbReference>
<feature type="domain" description="Glucose-methanol-choline oxidoreductase N-terminal" evidence="6">
    <location>
        <begin position="144"/>
        <end position="332"/>
    </location>
</feature>
<evidence type="ECO:0000313" key="9">
    <source>
        <dbReference type="EMBL" id="SIT92618.1"/>
    </source>
</evidence>
<dbReference type="InterPro" id="IPR007867">
    <property type="entry name" value="GMC_OxRtase_C"/>
</dbReference>
<accession>A0A1U7PQD6</accession>
<comment type="similarity">
    <text evidence="1">Belongs to the GMC oxidoreductase family.</text>
</comment>
<gene>
    <name evidence="9" type="ORF">SAMN05428946_2821</name>
</gene>
<dbReference type="SUPFAM" id="SSF51905">
    <property type="entry name" value="FAD/NAD(P)-binding domain"/>
    <property type="match status" value="1"/>
</dbReference>
<keyword evidence="2" id="KW-0285">Flavoprotein</keyword>
<dbReference type="RefSeq" id="WP_076759833.1">
    <property type="nucleotide sequence ID" value="NZ_FTPL01000005.1"/>
</dbReference>
<evidence type="ECO:0000259" key="8">
    <source>
        <dbReference type="Pfam" id="PF05199"/>
    </source>
</evidence>
<protein>
    <submittedName>
        <fullName evidence="9">Gluconate 2-dehydrogenase alpha chain</fullName>
    </submittedName>
</protein>
<evidence type="ECO:0000256" key="3">
    <source>
        <dbReference type="ARBA" id="ARBA00022827"/>
    </source>
</evidence>
<evidence type="ECO:0000256" key="1">
    <source>
        <dbReference type="ARBA" id="ARBA00010790"/>
    </source>
</evidence>
<dbReference type="STRING" id="550447.SAMN05428946_2821"/>
<dbReference type="PANTHER" id="PTHR46056">
    <property type="entry name" value="LONG-CHAIN-ALCOHOL OXIDASE"/>
    <property type="match status" value="1"/>
</dbReference>
<feature type="domain" description="Glucose-methanol-choline oxidoreductase C-terminal" evidence="8">
    <location>
        <begin position="436"/>
        <end position="557"/>
    </location>
</feature>
<evidence type="ECO:0000256" key="2">
    <source>
        <dbReference type="ARBA" id="ARBA00022630"/>
    </source>
</evidence>
<dbReference type="Gene3D" id="3.50.50.60">
    <property type="entry name" value="FAD/NAD(P)-binding domain"/>
    <property type="match status" value="2"/>
</dbReference>
<dbReference type="SUPFAM" id="SSF54373">
    <property type="entry name" value="FAD-linked reductases, C-terminal domain"/>
    <property type="match status" value="1"/>
</dbReference>
<keyword evidence="10" id="KW-1185">Reference proteome</keyword>
<reference evidence="10" key="1">
    <citation type="submission" date="2017-01" db="EMBL/GenBank/DDBJ databases">
        <authorList>
            <person name="Varghese N."/>
            <person name="Submissions S."/>
        </authorList>
    </citation>
    <scope>NUCLEOTIDE SEQUENCE [LARGE SCALE GENOMIC DNA]</scope>
    <source>
        <strain evidence="10">MNA4</strain>
    </source>
</reference>
<dbReference type="InterPro" id="IPR003953">
    <property type="entry name" value="FAD-dep_OxRdtase_2_FAD-bd"/>
</dbReference>
<dbReference type="OrthoDB" id="9787779at2"/>
<proteinExistence type="inferred from homology"/>
<feature type="region of interest" description="Disordered" evidence="5">
    <location>
        <begin position="158"/>
        <end position="181"/>
    </location>
</feature>
<feature type="compositionally biased region" description="Basic and acidic residues" evidence="5">
    <location>
        <begin position="158"/>
        <end position="174"/>
    </location>
</feature>
<dbReference type="Pfam" id="PF00732">
    <property type="entry name" value="GMC_oxred_N"/>
    <property type="match status" value="1"/>
</dbReference>
<sequence length="585" mass="64839">MVTRKLEKVDVVVVGSGWAGGIVAAEAAKAGHKVVVLERGKNQKRSDFIGSKDELRYTDRFDLMQPLSSETITSRVNIDDVALPVRTQTEMMVGNDLGGGSVHWAGSTYRWRPYDFEIRSKTIERYGEGKIPKDSTIDDWGITYDEMEPYYDKWEKTAGVSGEKDPLGPPRKNDWPNPPLKESPPLKLFKKAAKDLGYHPYQLAASNLSQAYTNPDGETLNPCMYCSYCTMYGCDFSAKSDPLATVIPTAQKTGNAEFRTNALVRRVLHKGGKATGVLYTDVMTGAEYEQPADVVVLAAFTFSNNRLLLLSEIGEPYDPKTRKGVIGKNFTIQGDITFLGARGFFEDKKFNLYAGAGALGAGYSDYDADEFDHTNLDFIHGGGIELRQYGYAAVGLNHVPRDTKKWGAEFKQKSLHYAYRNLVVWYTMAVMSYWHNYLSLDPTYKDDYGDPLLRVTNKYTDQERNLARFGIEKCAEVVEKMGADIIDKDTVADDEEFDHIYDGGHYTGGVMMGPEPGTSAVNSYLQMWDMENLFVVGGSAFPQFGSHHPTPTIGALGYRAAEGVINYLKEGGGLLVQGKSAKANA</sequence>
<dbReference type="Pfam" id="PF05199">
    <property type="entry name" value="GMC_oxred_C"/>
    <property type="match status" value="1"/>
</dbReference>
<keyword evidence="4" id="KW-0560">Oxidoreductase</keyword>
<dbReference type="InterPro" id="IPR036188">
    <property type="entry name" value="FAD/NAD-bd_sf"/>
</dbReference>
<keyword evidence="3" id="KW-0274">FAD</keyword>
<dbReference type="GO" id="GO:0016614">
    <property type="term" value="F:oxidoreductase activity, acting on CH-OH group of donors"/>
    <property type="evidence" value="ECO:0007669"/>
    <property type="project" value="InterPro"/>
</dbReference>
<organism evidence="9 10">
    <name type="scientific">Edaphobacillus lindanitolerans</name>
    <dbReference type="NCBI Taxonomy" id="550447"/>
    <lineage>
        <taxon>Bacteria</taxon>
        <taxon>Bacillati</taxon>
        <taxon>Bacillota</taxon>
        <taxon>Bacilli</taxon>
        <taxon>Bacillales</taxon>
        <taxon>Bacillaceae</taxon>
        <taxon>Edaphobacillus</taxon>
    </lineage>
</organism>
<dbReference type="AlphaFoldDB" id="A0A1U7PQD6"/>
<dbReference type="PANTHER" id="PTHR46056:SF12">
    <property type="entry name" value="LONG-CHAIN-ALCOHOL OXIDASE"/>
    <property type="match status" value="1"/>
</dbReference>
<evidence type="ECO:0000256" key="4">
    <source>
        <dbReference type="ARBA" id="ARBA00023002"/>
    </source>
</evidence>
<name>A0A1U7PQD6_9BACI</name>
<feature type="domain" description="FAD-dependent oxidoreductase 2 FAD-binding" evidence="7">
    <location>
        <begin position="10"/>
        <end position="43"/>
    </location>
</feature>
<evidence type="ECO:0000313" key="10">
    <source>
        <dbReference type="Proteomes" id="UP000187550"/>
    </source>
</evidence>
<dbReference type="EMBL" id="FTPL01000005">
    <property type="protein sequence ID" value="SIT92618.1"/>
    <property type="molecule type" value="Genomic_DNA"/>
</dbReference>
<dbReference type="GO" id="GO:0050660">
    <property type="term" value="F:flavin adenine dinucleotide binding"/>
    <property type="evidence" value="ECO:0007669"/>
    <property type="project" value="InterPro"/>
</dbReference>
<evidence type="ECO:0000259" key="6">
    <source>
        <dbReference type="Pfam" id="PF00732"/>
    </source>
</evidence>
<dbReference type="InterPro" id="IPR000172">
    <property type="entry name" value="GMC_OxRdtase_N"/>
</dbReference>